<evidence type="ECO:0000313" key="3">
    <source>
        <dbReference type="Proteomes" id="UP000281028"/>
    </source>
</evidence>
<organism evidence="2 3">
    <name type="scientific">Chitinophaga solisilvae</name>
    <dbReference type="NCBI Taxonomy" id="1233460"/>
    <lineage>
        <taxon>Bacteria</taxon>
        <taxon>Pseudomonadati</taxon>
        <taxon>Bacteroidota</taxon>
        <taxon>Chitinophagia</taxon>
        <taxon>Chitinophagales</taxon>
        <taxon>Chitinophagaceae</taxon>
        <taxon>Chitinophaga</taxon>
    </lineage>
</organism>
<dbReference type="Proteomes" id="UP000281028">
    <property type="component" value="Unassembled WGS sequence"/>
</dbReference>
<dbReference type="InterPro" id="IPR008670">
    <property type="entry name" value="CoA_reduct_LuxC"/>
</dbReference>
<proteinExistence type="predicted"/>
<name>A0A433W9L6_9BACT</name>
<dbReference type="Pfam" id="PF05893">
    <property type="entry name" value="LuxC"/>
    <property type="match status" value="1"/>
</dbReference>
<protein>
    <submittedName>
        <fullName evidence="2">Acyl-CoA reductase</fullName>
    </submittedName>
</protein>
<dbReference type="GO" id="GO:0008218">
    <property type="term" value="P:bioluminescence"/>
    <property type="evidence" value="ECO:0007669"/>
    <property type="project" value="InterPro"/>
</dbReference>
<evidence type="ECO:0000256" key="1">
    <source>
        <dbReference type="ARBA" id="ARBA00022857"/>
    </source>
</evidence>
<dbReference type="OrthoDB" id="1522941at2"/>
<dbReference type="GO" id="GO:0003995">
    <property type="term" value="F:acyl-CoA dehydrogenase activity"/>
    <property type="evidence" value="ECO:0007669"/>
    <property type="project" value="InterPro"/>
</dbReference>
<dbReference type="RefSeq" id="WP_127044313.1">
    <property type="nucleotide sequence ID" value="NZ_JAABOK010000013.1"/>
</dbReference>
<gene>
    <name evidence="2" type="ORF">ECE50_013320</name>
</gene>
<accession>A0A433W9L6</accession>
<keyword evidence="3" id="KW-1185">Reference proteome</keyword>
<evidence type="ECO:0000313" key="2">
    <source>
        <dbReference type="EMBL" id="NSL87822.1"/>
    </source>
</evidence>
<keyword evidence="1" id="KW-0521">NADP</keyword>
<dbReference type="AlphaFoldDB" id="A0A433W9L6"/>
<sequence>MNIAEKEAALVRLGQYLAGNSPELTAVKERAFIANGWFTPPFIDISLDNICRYFLEPAALRQWLSRYPAVENTREPRQVGIVAAGNIPLVGFHDWLCGFVSGHRVKMKLSSKDEILMRHILDKMTEWYPETAGQTEVQDMLKNCDAYIATGSNNSARYFNYYFSKYPNIIRHNRTSVAVLTGTESPEELEALADDVMLYFGLGCRNVTKVMVPEGYNFDALLNALRKYDYLADHHKYKNNYDYNLALLLLNNSPYLTNGCILLHEAESLFSPLSVLHYGYYKDIQQLRHDLAAHPELQTIAGNGFTPFGQAQQPSLNDYADGVDTMAFLLGLS</sequence>
<comment type="caution">
    <text evidence="2">The sequence shown here is derived from an EMBL/GenBank/DDBJ whole genome shotgun (WGS) entry which is preliminary data.</text>
</comment>
<dbReference type="EMBL" id="RIAR02000001">
    <property type="protein sequence ID" value="NSL87822.1"/>
    <property type="molecule type" value="Genomic_DNA"/>
</dbReference>
<reference evidence="2" key="1">
    <citation type="submission" date="2020-05" db="EMBL/GenBank/DDBJ databases">
        <title>Chitinophaga laudate sp. nov., isolated from a tropical peat swamp.</title>
        <authorList>
            <person name="Goh C.B.S."/>
            <person name="Lee M.S."/>
            <person name="Parimannan S."/>
            <person name="Pasbakhsh P."/>
            <person name="Yule C.M."/>
            <person name="Rajandas H."/>
            <person name="Loke S."/>
            <person name="Croft L."/>
            <person name="Tan J.B.L."/>
        </authorList>
    </citation>
    <scope>NUCLEOTIDE SEQUENCE</scope>
    <source>
        <strain evidence="2">Mgbs1</strain>
    </source>
</reference>